<dbReference type="Proteomes" id="UP000703269">
    <property type="component" value="Unassembled WGS sequence"/>
</dbReference>
<dbReference type="AlphaFoldDB" id="A0A9P3LJ48"/>
<proteinExistence type="predicted"/>
<evidence type="ECO:0000313" key="1">
    <source>
        <dbReference type="EMBL" id="GJE96324.1"/>
    </source>
</evidence>
<keyword evidence="2" id="KW-1185">Reference proteome</keyword>
<dbReference type="EMBL" id="BPQB01000058">
    <property type="protein sequence ID" value="GJE96324.1"/>
    <property type="molecule type" value="Genomic_DNA"/>
</dbReference>
<reference evidence="1 2" key="1">
    <citation type="submission" date="2021-08" db="EMBL/GenBank/DDBJ databases">
        <title>Draft Genome Sequence of Phanerochaete sordida strain YK-624.</title>
        <authorList>
            <person name="Mori T."/>
            <person name="Dohra H."/>
            <person name="Suzuki T."/>
            <person name="Kawagishi H."/>
            <person name="Hirai H."/>
        </authorList>
    </citation>
    <scope>NUCLEOTIDE SEQUENCE [LARGE SCALE GENOMIC DNA]</scope>
    <source>
        <strain evidence="1 2">YK-624</strain>
    </source>
</reference>
<gene>
    <name evidence="1" type="ORF">PsYK624_125180</name>
</gene>
<comment type="caution">
    <text evidence="1">The sequence shown here is derived from an EMBL/GenBank/DDBJ whole genome shotgun (WGS) entry which is preliminary data.</text>
</comment>
<organism evidence="1 2">
    <name type="scientific">Phanerochaete sordida</name>
    <dbReference type="NCBI Taxonomy" id="48140"/>
    <lineage>
        <taxon>Eukaryota</taxon>
        <taxon>Fungi</taxon>
        <taxon>Dikarya</taxon>
        <taxon>Basidiomycota</taxon>
        <taxon>Agaricomycotina</taxon>
        <taxon>Agaricomycetes</taxon>
        <taxon>Polyporales</taxon>
        <taxon>Phanerochaetaceae</taxon>
        <taxon>Phanerochaete</taxon>
    </lineage>
</organism>
<name>A0A9P3LJ48_9APHY</name>
<evidence type="ECO:0000313" key="2">
    <source>
        <dbReference type="Proteomes" id="UP000703269"/>
    </source>
</evidence>
<evidence type="ECO:0008006" key="3">
    <source>
        <dbReference type="Google" id="ProtNLM"/>
    </source>
</evidence>
<accession>A0A9P3LJ48</accession>
<sequence>MPLPAEIVDYVVDFLHTDIESLRSCTLVSKKWLPAGSFHLFSYFHWPPCDHQRTIWSRPRQPEGVCKCHLLDNSDTLEDIASLFRACSLISKSVRRLRISMSWVGSDYPTVHARITTPQQLATITDLAPQLSTLEIHALRFVIPSPSPYLSQRRSIKTLRLVSPSSNIDFQTLSIFLSHFSSVETLSVSSMMSLQTYGAAGSLALTPFIHVNNLDFAMCANVNKWFDFLSAVLDMPVLTSFSISPPMFENPHSAVYETSRAALHRFLVKCSNLRSLTCYGATSPALLSYPSACPTLREVRFVSTTSEQWNAVPGILQSQLTSAANVAVIELACAQRVDASNPRYRYLLLTLVDIAFKQDLGKVDWALLSASIARLRSLRVVVRLQLVGLFSTEEADPSEETRGQNEWRKGAGAIRAGIEAFIRKQLSTTSHQNLEVDVTILARRGMAFMPL</sequence>
<dbReference type="OrthoDB" id="2912435at2759"/>
<protein>
    <recommendedName>
        <fullName evidence="3">F-box domain-containing protein</fullName>
    </recommendedName>
</protein>
<dbReference type="Gene3D" id="3.80.10.10">
    <property type="entry name" value="Ribonuclease Inhibitor"/>
    <property type="match status" value="1"/>
</dbReference>
<dbReference type="SUPFAM" id="SSF52047">
    <property type="entry name" value="RNI-like"/>
    <property type="match status" value="1"/>
</dbReference>
<dbReference type="InterPro" id="IPR032675">
    <property type="entry name" value="LRR_dom_sf"/>
</dbReference>